<evidence type="ECO:0000256" key="1">
    <source>
        <dbReference type="ARBA" id="ARBA00004571"/>
    </source>
</evidence>
<dbReference type="Gene3D" id="2.40.170.20">
    <property type="entry name" value="TonB-dependent receptor, beta-barrel domain"/>
    <property type="match status" value="1"/>
</dbReference>
<dbReference type="AlphaFoldDB" id="A0A2T0MCJ7"/>
<feature type="domain" description="TonB-dependent receptor plug" evidence="8">
    <location>
        <begin position="219"/>
        <end position="287"/>
    </location>
</feature>
<dbReference type="Gene3D" id="2.170.130.10">
    <property type="entry name" value="TonB-dependent receptor, plug domain"/>
    <property type="match status" value="1"/>
</dbReference>
<keyword evidence="4" id="KW-0812">Transmembrane</keyword>
<dbReference type="GO" id="GO:0015344">
    <property type="term" value="F:siderophore uptake transmembrane transporter activity"/>
    <property type="evidence" value="ECO:0007669"/>
    <property type="project" value="TreeGrafter"/>
</dbReference>
<protein>
    <submittedName>
        <fullName evidence="9">TonB-dependent receptor-like protein</fullName>
    </submittedName>
</protein>
<evidence type="ECO:0000259" key="8">
    <source>
        <dbReference type="Pfam" id="PF07715"/>
    </source>
</evidence>
<evidence type="ECO:0000313" key="9">
    <source>
        <dbReference type="EMBL" id="PRX55217.1"/>
    </source>
</evidence>
<dbReference type="SUPFAM" id="SSF49464">
    <property type="entry name" value="Carboxypeptidase regulatory domain-like"/>
    <property type="match status" value="1"/>
</dbReference>
<dbReference type="GO" id="GO:0044718">
    <property type="term" value="P:siderophore transmembrane transport"/>
    <property type="evidence" value="ECO:0007669"/>
    <property type="project" value="TreeGrafter"/>
</dbReference>
<dbReference type="InterPro" id="IPR037066">
    <property type="entry name" value="Plug_dom_sf"/>
</dbReference>
<evidence type="ECO:0000313" key="10">
    <source>
        <dbReference type="Proteomes" id="UP000237640"/>
    </source>
</evidence>
<evidence type="ECO:0000256" key="7">
    <source>
        <dbReference type="ARBA" id="ARBA00023237"/>
    </source>
</evidence>
<comment type="caution">
    <text evidence="9">The sequence shown here is derived from an EMBL/GenBank/DDBJ whole genome shotgun (WGS) entry which is preliminary data.</text>
</comment>
<name>A0A2T0MCJ7_9FLAO</name>
<gene>
    <name evidence="9" type="ORF">CLV81_3626</name>
</gene>
<keyword evidence="2" id="KW-0813">Transport</keyword>
<evidence type="ECO:0000256" key="4">
    <source>
        <dbReference type="ARBA" id="ARBA00022692"/>
    </source>
</evidence>
<accession>A0A2T0MCJ7</accession>
<sequence>MNERLLVLVFLVLSLHSINIVAQTETNQPLTIILETLQERFGVQFNYASKLVDDVNIVAPDTSLDLQKSIAYLNSNINLSFVFVSDKIISVKRKKLRICGHLKDKDTGDVLPYVALQKGSEGIIADDQGYFEIDGLKEDDIIHIRHIGYKPLKREVRYFNTSECITLYLVPYQEKLAEVTVYDYLVRGIDKLDDGTVELDFDRFSILPGLVEDDVLFSIQALPGIQSIDETVSNINIRGGSHDQNLITWDGIKMYQSGHFFGLISMYNPHITQKVQLRKNGSSAAMTDGVSGTIAMETDEYLNTGLKGGIGINLIDANGSLDAPLGKKASLQVAARKSISDFVETPTYSQYFDRISQDTEIEQNTTAVTNSDIAFDFYDASFRLLYQPTEKDRFRINFIHTANEVIFNEVAQISGAEQARESNLEQTTIAAGINYRRNWNEKLRTQIEIYNTDYALKAKNANILLDQRFLQENKVSETGIRLKALNVLTPRMNWTSGYHFVETKVTNLDDVDDPRFLRLEGEVLRVHAIFTELGLSSKNSATQLTAGIRFNYLDDFKKQIWEPRLNFSHSFWEHFDLEVLGEFKHQSTSQVINFQNDFLGIEKRRWQLSNNESIPVITSKQGSVGLGFNKMGWLVNAVSFYKNVDGITTQSQGFQDRYEFVRTLGSYDAFGLDLLLRRQLGKNSIWLSYSFLDSEYFFAQLPETRFPSNFDITHALSIGTNYNIGGLLIAAGLNWRTGKPVTRPVSDNPIADGEINYADANNDRLNDYLRLDISGKYEFNWRENKTVQLGMAIWNVLDQDNTINSFYRPNMLGEAQEFQQSSLGITPNVSVRVIF</sequence>
<dbReference type="PANTHER" id="PTHR30069:SF29">
    <property type="entry name" value="HEMOGLOBIN AND HEMOGLOBIN-HAPTOGLOBIN-BINDING PROTEIN 1-RELATED"/>
    <property type="match status" value="1"/>
</dbReference>
<dbReference type="InterPro" id="IPR012910">
    <property type="entry name" value="Plug_dom"/>
</dbReference>
<evidence type="ECO:0000256" key="2">
    <source>
        <dbReference type="ARBA" id="ARBA00022448"/>
    </source>
</evidence>
<organism evidence="9 10">
    <name type="scientific">Flagellimonas meridianipacifica</name>
    <dbReference type="NCBI Taxonomy" id="1080225"/>
    <lineage>
        <taxon>Bacteria</taxon>
        <taxon>Pseudomonadati</taxon>
        <taxon>Bacteroidota</taxon>
        <taxon>Flavobacteriia</taxon>
        <taxon>Flavobacteriales</taxon>
        <taxon>Flavobacteriaceae</taxon>
        <taxon>Flagellimonas</taxon>
    </lineage>
</organism>
<dbReference type="RefSeq" id="WP_106146918.1">
    <property type="nucleotide sequence ID" value="NZ_PVYX01000002.1"/>
</dbReference>
<comment type="subcellular location">
    <subcellularLocation>
        <location evidence="1">Cell outer membrane</location>
        <topology evidence="1">Multi-pass membrane protein</topology>
    </subcellularLocation>
</comment>
<dbReference type="InterPro" id="IPR008969">
    <property type="entry name" value="CarboxyPept-like_regulatory"/>
</dbReference>
<reference evidence="9 10" key="1">
    <citation type="submission" date="2018-03" db="EMBL/GenBank/DDBJ databases">
        <title>Genomic Encyclopedia of Archaeal and Bacterial Type Strains, Phase II (KMG-II): from individual species to whole genera.</title>
        <authorList>
            <person name="Goeker M."/>
        </authorList>
    </citation>
    <scope>NUCLEOTIDE SEQUENCE [LARGE SCALE GENOMIC DNA]</scope>
    <source>
        <strain evidence="9 10">DSM 25027</strain>
    </source>
</reference>
<keyword evidence="7" id="KW-0998">Cell outer membrane</keyword>
<keyword evidence="9" id="KW-0675">Receptor</keyword>
<dbReference type="EMBL" id="PVYX01000002">
    <property type="protein sequence ID" value="PRX55217.1"/>
    <property type="molecule type" value="Genomic_DNA"/>
</dbReference>
<dbReference type="PANTHER" id="PTHR30069">
    <property type="entry name" value="TONB-DEPENDENT OUTER MEMBRANE RECEPTOR"/>
    <property type="match status" value="1"/>
</dbReference>
<dbReference type="OrthoDB" id="9803050at2"/>
<evidence type="ECO:0000256" key="3">
    <source>
        <dbReference type="ARBA" id="ARBA00022452"/>
    </source>
</evidence>
<dbReference type="SUPFAM" id="SSF56935">
    <property type="entry name" value="Porins"/>
    <property type="match status" value="1"/>
</dbReference>
<dbReference type="InterPro" id="IPR036942">
    <property type="entry name" value="Beta-barrel_TonB_sf"/>
</dbReference>
<evidence type="ECO:0000256" key="6">
    <source>
        <dbReference type="ARBA" id="ARBA00023136"/>
    </source>
</evidence>
<keyword evidence="10" id="KW-1185">Reference proteome</keyword>
<keyword evidence="3" id="KW-1134">Transmembrane beta strand</keyword>
<keyword evidence="5" id="KW-0732">Signal</keyword>
<dbReference type="GO" id="GO:0009279">
    <property type="term" value="C:cell outer membrane"/>
    <property type="evidence" value="ECO:0007669"/>
    <property type="project" value="UniProtKB-SubCell"/>
</dbReference>
<proteinExistence type="predicted"/>
<evidence type="ECO:0000256" key="5">
    <source>
        <dbReference type="ARBA" id="ARBA00022729"/>
    </source>
</evidence>
<dbReference type="InterPro" id="IPR039426">
    <property type="entry name" value="TonB-dep_rcpt-like"/>
</dbReference>
<keyword evidence="6" id="KW-0472">Membrane</keyword>
<dbReference type="Pfam" id="PF07715">
    <property type="entry name" value="Plug"/>
    <property type="match status" value="1"/>
</dbReference>
<dbReference type="Proteomes" id="UP000237640">
    <property type="component" value="Unassembled WGS sequence"/>
</dbReference>